<gene>
    <name evidence="2" type="ORF">EPI10_028102</name>
</gene>
<evidence type="ECO:0000256" key="1">
    <source>
        <dbReference type="SAM" id="MobiDB-lite"/>
    </source>
</evidence>
<protein>
    <submittedName>
        <fullName evidence="2">Uncharacterized protein</fullName>
    </submittedName>
</protein>
<comment type="caution">
    <text evidence="2">The sequence shown here is derived from an EMBL/GenBank/DDBJ whole genome shotgun (WGS) entry which is preliminary data.</text>
</comment>
<reference evidence="3" key="1">
    <citation type="journal article" date="2019" name="Plant Biotechnol. J.">
        <title>Genome sequencing of the Australian wild diploid species Gossypium australe highlights disease resistance and delayed gland morphogenesis.</title>
        <authorList>
            <person name="Cai Y."/>
            <person name="Cai X."/>
            <person name="Wang Q."/>
            <person name="Wang P."/>
            <person name="Zhang Y."/>
            <person name="Cai C."/>
            <person name="Xu Y."/>
            <person name="Wang K."/>
            <person name="Zhou Z."/>
            <person name="Wang C."/>
            <person name="Geng S."/>
            <person name="Li B."/>
            <person name="Dong Q."/>
            <person name="Hou Y."/>
            <person name="Wang H."/>
            <person name="Ai P."/>
            <person name="Liu Z."/>
            <person name="Yi F."/>
            <person name="Sun M."/>
            <person name="An G."/>
            <person name="Cheng J."/>
            <person name="Zhang Y."/>
            <person name="Shi Q."/>
            <person name="Xie Y."/>
            <person name="Shi X."/>
            <person name="Chang Y."/>
            <person name="Huang F."/>
            <person name="Chen Y."/>
            <person name="Hong S."/>
            <person name="Mi L."/>
            <person name="Sun Q."/>
            <person name="Zhang L."/>
            <person name="Zhou B."/>
            <person name="Peng R."/>
            <person name="Zhang X."/>
            <person name="Liu F."/>
        </authorList>
    </citation>
    <scope>NUCLEOTIDE SEQUENCE [LARGE SCALE GENOMIC DNA]</scope>
    <source>
        <strain evidence="3">cv. PA1801</strain>
    </source>
</reference>
<dbReference type="EMBL" id="SMMG02000009">
    <property type="protein sequence ID" value="KAA3461539.1"/>
    <property type="molecule type" value="Genomic_DNA"/>
</dbReference>
<accession>A0A5B6UUX9</accession>
<evidence type="ECO:0000313" key="3">
    <source>
        <dbReference type="Proteomes" id="UP000325315"/>
    </source>
</evidence>
<proteinExistence type="predicted"/>
<name>A0A5B6UUX9_9ROSI</name>
<feature type="region of interest" description="Disordered" evidence="1">
    <location>
        <begin position="28"/>
        <end position="60"/>
    </location>
</feature>
<dbReference type="AlphaFoldDB" id="A0A5B6UUX9"/>
<organism evidence="2 3">
    <name type="scientific">Gossypium australe</name>
    <dbReference type="NCBI Taxonomy" id="47621"/>
    <lineage>
        <taxon>Eukaryota</taxon>
        <taxon>Viridiplantae</taxon>
        <taxon>Streptophyta</taxon>
        <taxon>Embryophyta</taxon>
        <taxon>Tracheophyta</taxon>
        <taxon>Spermatophyta</taxon>
        <taxon>Magnoliopsida</taxon>
        <taxon>eudicotyledons</taxon>
        <taxon>Gunneridae</taxon>
        <taxon>Pentapetalae</taxon>
        <taxon>rosids</taxon>
        <taxon>malvids</taxon>
        <taxon>Malvales</taxon>
        <taxon>Malvaceae</taxon>
        <taxon>Malvoideae</taxon>
        <taxon>Gossypium</taxon>
    </lineage>
</organism>
<evidence type="ECO:0000313" key="2">
    <source>
        <dbReference type="EMBL" id="KAA3461539.1"/>
    </source>
</evidence>
<dbReference type="Proteomes" id="UP000325315">
    <property type="component" value="Unassembled WGS sequence"/>
</dbReference>
<keyword evidence="3" id="KW-1185">Reference proteome</keyword>
<sequence length="93" mass="10387">MGILGRRGSGGHIDPVLGLNLEEDLQHRSGQMDTEHDLEDCPIENGKRKKRPQKECRSLSESLVNESLGNIARRLMDRDHLLSAAAKKQADRS</sequence>